<dbReference type="EMBL" id="JBHRZH010000006">
    <property type="protein sequence ID" value="MFC3761277.1"/>
    <property type="molecule type" value="Genomic_DNA"/>
</dbReference>
<dbReference type="PANTHER" id="PTHR30055:SF234">
    <property type="entry name" value="HTH-TYPE TRANSCRIPTIONAL REGULATOR BETI"/>
    <property type="match status" value="1"/>
</dbReference>
<organism evidence="6 7">
    <name type="scientific">Tenggerimyces flavus</name>
    <dbReference type="NCBI Taxonomy" id="1708749"/>
    <lineage>
        <taxon>Bacteria</taxon>
        <taxon>Bacillati</taxon>
        <taxon>Actinomycetota</taxon>
        <taxon>Actinomycetes</taxon>
        <taxon>Propionibacteriales</taxon>
        <taxon>Nocardioidaceae</taxon>
        <taxon>Tenggerimyces</taxon>
    </lineage>
</organism>
<evidence type="ECO:0000259" key="5">
    <source>
        <dbReference type="PROSITE" id="PS50977"/>
    </source>
</evidence>
<dbReference type="SUPFAM" id="SSF46689">
    <property type="entry name" value="Homeodomain-like"/>
    <property type="match status" value="1"/>
</dbReference>
<evidence type="ECO:0000313" key="7">
    <source>
        <dbReference type="Proteomes" id="UP001595699"/>
    </source>
</evidence>
<dbReference type="Pfam" id="PF00440">
    <property type="entry name" value="TetR_N"/>
    <property type="match status" value="1"/>
</dbReference>
<keyword evidence="3" id="KW-0804">Transcription</keyword>
<keyword evidence="1" id="KW-0805">Transcription regulation</keyword>
<sequence length="190" mass="20969">MNTPVRPLRADAARNAERLMCEARLAFAEPDGADVPLEDIARRAGVGVATLYRRFASKDELIRSILEARYAELVEPVLARAVADDDPWNAMVSALEAALVLTEEEHGTIKAARDPGTVIGALANRFFDELAQLMRQAQSRGLVRADLQPDDIPVLVVMLMNTMHVTPPNGWRRYFALLLDSLRPSSNPLP</sequence>
<protein>
    <submittedName>
        <fullName evidence="6">TetR/AcrR family transcriptional regulator</fullName>
    </submittedName>
</protein>
<dbReference type="InterPro" id="IPR050109">
    <property type="entry name" value="HTH-type_TetR-like_transc_reg"/>
</dbReference>
<gene>
    <name evidence="6" type="ORF">ACFOUW_10535</name>
</gene>
<evidence type="ECO:0000256" key="3">
    <source>
        <dbReference type="ARBA" id="ARBA00023163"/>
    </source>
</evidence>
<keyword evidence="2 4" id="KW-0238">DNA-binding</keyword>
<keyword evidence="7" id="KW-1185">Reference proteome</keyword>
<reference evidence="7" key="1">
    <citation type="journal article" date="2019" name="Int. J. Syst. Evol. Microbiol.">
        <title>The Global Catalogue of Microorganisms (GCM) 10K type strain sequencing project: providing services to taxonomists for standard genome sequencing and annotation.</title>
        <authorList>
            <consortium name="The Broad Institute Genomics Platform"/>
            <consortium name="The Broad Institute Genome Sequencing Center for Infectious Disease"/>
            <person name="Wu L."/>
            <person name="Ma J."/>
        </authorList>
    </citation>
    <scope>NUCLEOTIDE SEQUENCE [LARGE SCALE GENOMIC DNA]</scope>
    <source>
        <strain evidence="7">CGMCC 4.7241</strain>
    </source>
</reference>
<feature type="DNA-binding region" description="H-T-H motif" evidence="4">
    <location>
        <begin position="36"/>
        <end position="55"/>
    </location>
</feature>
<dbReference type="Proteomes" id="UP001595699">
    <property type="component" value="Unassembled WGS sequence"/>
</dbReference>
<evidence type="ECO:0000313" key="6">
    <source>
        <dbReference type="EMBL" id="MFC3761277.1"/>
    </source>
</evidence>
<evidence type="ECO:0000256" key="4">
    <source>
        <dbReference type="PROSITE-ProRule" id="PRU00335"/>
    </source>
</evidence>
<evidence type="ECO:0000256" key="1">
    <source>
        <dbReference type="ARBA" id="ARBA00023015"/>
    </source>
</evidence>
<dbReference type="RefSeq" id="WP_205117488.1">
    <property type="nucleotide sequence ID" value="NZ_JAFBCM010000001.1"/>
</dbReference>
<dbReference type="PANTHER" id="PTHR30055">
    <property type="entry name" value="HTH-TYPE TRANSCRIPTIONAL REGULATOR RUTR"/>
    <property type="match status" value="1"/>
</dbReference>
<dbReference type="Gene3D" id="1.10.357.10">
    <property type="entry name" value="Tetracycline Repressor, domain 2"/>
    <property type="match status" value="1"/>
</dbReference>
<dbReference type="InterPro" id="IPR001647">
    <property type="entry name" value="HTH_TetR"/>
</dbReference>
<name>A0ABV7Y9K8_9ACTN</name>
<proteinExistence type="predicted"/>
<accession>A0ABV7Y9K8</accession>
<evidence type="ECO:0000256" key="2">
    <source>
        <dbReference type="ARBA" id="ARBA00023125"/>
    </source>
</evidence>
<dbReference type="SUPFAM" id="SSF48498">
    <property type="entry name" value="Tetracyclin repressor-like, C-terminal domain"/>
    <property type="match status" value="1"/>
</dbReference>
<dbReference type="InterPro" id="IPR036271">
    <property type="entry name" value="Tet_transcr_reg_TetR-rel_C_sf"/>
</dbReference>
<dbReference type="Pfam" id="PF21597">
    <property type="entry name" value="TetR_C_43"/>
    <property type="match status" value="1"/>
</dbReference>
<dbReference type="InterPro" id="IPR049445">
    <property type="entry name" value="TetR_SbtR-like_C"/>
</dbReference>
<comment type="caution">
    <text evidence="6">The sequence shown here is derived from an EMBL/GenBank/DDBJ whole genome shotgun (WGS) entry which is preliminary data.</text>
</comment>
<dbReference type="InterPro" id="IPR009057">
    <property type="entry name" value="Homeodomain-like_sf"/>
</dbReference>
<feature type="domain" description="HTH tetR-type" evidence="5">
    <location>
        <begin position="13"/>
        <end position="73"/>
    </location>
</feature>
<dbReference type="PROSITE" id="PS50977">
    <property type="entry name" value="HTH_TETR_2"/>
    <property type="match status" value="1"/>
</dbReference>